<feature type="region of interest" description="Disordered" evidence="1">
    <location>
        <begin position="18"/>
        <end position="39"/>
    </location>
</feature>
<gene>
    <name evidence="3" type="ORF">K5P26_07825</name>
</gene>
<protein>
    <submittedName>
        <fullName evidence="3">Uncharacterized protein</fullName>
    </submittedName>
</protein>
<keyword evidence="4" id="KW-1185">Reference proteome</keyword>
<feature type="signal peptide" evidence="2">
    <location>
        <begin position="1"/>
        <end position="21"/>
    </location>
</feature>
<evidence type="ECO:0000256" key="1">
    <source>
        <dbReference type="SAM" id="MobiDB-lite"/>
    </source>
</evidence>
<evidence type="ECO:0000313" key="3">
    <source>
        <dbReference type="EMBL" id="MBY4637043.1"/>
    </source>
</evidence>
<reference evidence="3" key="1">
    <citation type="submission" date="2021-08" db="EMBL/GenBank/DDBJ databases">
        <title>Sphingopyxis panaciterrulae sp. nov., isolated from the surface water of the Yellow Sea.</title>
        <authorList>
            <person name="Gao Z."/>
            <person name="Zhang D."/>
            <person name="Zhang A."/>
        </authorList>
    </citation>
    <scope>NUCLEOTIDE SEQUENCE</scope>
    <source>
        <strain evidence="3">XHP0097</strain>
    </source>
</reference>
<evidence type="ECO:0000256" key="2">
    <source>
        <dbReference type="SAM" id="SignalP"/>
    </source>
</evidence>
<evidence type="ECO:0000313" key="4">
    <source>
        <dbReference type="Proteomes" id="UP001166571"/>
    </source>
</evidence>
<name>A0ABS7MDF0_9SPHN</name>
<feature type="chain" id="PRO_5046465713" evidence="2">
    <location>
        <begin position="22"/>
        <end position="81"/>
    </location>
</feature>
<sequence>MIIYSMTLIFAAASVAADAPAQPVPAQQSAKPQKVKRICKPDRVTGSRLSSRTCKTQAEWDAIEGNVASQQLESRSNGVGS</sequence>
<keyword evidence="2" id="KW-0732">Signal</keyword>
<comment type="caution">
    <text evidence="3">The sequence shown here is derived from an EMBL/GenBank/DDBJ whole genome shotgun (WGS) entry which is preliminary data.</text>
</comment>
<feature type="compositionally biased region" description="Low complexity" evidence="1">
    <location>
        <begin position="18"/>
        <end position="32"/>
    </location>
</feature>
<accession>A0ABS7MDF0</accession>
<dbReference type="RefSeq" id="WP_222136277.1">
    <property type="nucleotide sequence ID" value="NZ_JAILXK010000001.1"/>
</dbReference>
<organism evidence="3 4">
    <name type="scientific">Sphingopyxis jiangsuensis</name>
    <dbReference type="NCBI Taxonomy" id="2871171"/>
    <lineage>
        <taxon>Bacteria</taxon>
        <taxon>Pseudomonadati</taxon>
        <taxon>Pseudomonadota</taxon>
        <taxon>Alphaproteobacteria</taxon>
        <taxon>Sphingomonadales</taxon>
        <taxon>Sphingomonadaceae</taxon>
        <taxon>Sphingopyxis</taxon>
    </lineage>
</organism>
<dbReference type="Proteomes" id="UP001166571">
    <property type="component" value="Unassembled WGS sequence"/>
</dbReference>
<proteinExistence type="predicted"/>
<dbReference type="EMBL" id="JAILXK010000001">
    <property type="protein sequence ID" value="MBY4637043.1"/>
    <property type="molecule type" value="Genomic_DNA"/>
</dbReference>